<evidence type="ECO:0000259" key="4">
    <source>
        <dbReference type="PROSITE" id="PS50039"/>
    </source>
</evidence>
<comment type="subcellular location">
    <subcellularLocation>
        <location evidence="2">Nucleus</location>
    </subcellularLocation>
</comment>
<keyword evidence="1 2" id="KW-0238">DNA-binding</keyword>
<dbReference type="AlphaFoldDB" id="A0AAW0C456"/>
<dbReference type="PANTHER" id="PTHR11829:SF343">
    <property type="entry name" value="FORK-HEAD DOMAIN-CONTAINING PROTEIN"/>
    <property type="match status" value="1"/>
</dbReference>
<dbReference type="InterPro" id="IPR036390">
    <property type="entry name" value="WH_DNA-bd_sf"/>
</dbReference>
<dbReference type="InterPro" id="IPR050211">
    <property type="entry name" value="FOX_domain-containing"/>
</dbReference>
<evidence type="ECO:0000313" key="5">
    <source>
        <dbReference type="EMBL" id="KAK7034144.1"/>
    </source>
</evidence>
<dbReference type="GO" id="GO:0000981">
    <property type="term" value="F:DNA-binding transcription factor activity, RNA polymerase II-specific"/>
    <property type="evidence" value="ECO:0007669"/>
    <property type="project" value="TreeGrafter"/>
</dbReference>
<dbReference type="SMART" id="SM00339">
    <property type="entry name" value="FH"/>
    <property type="match status" value="1"/>
</dbReference>
<organism evidence="5 6">
    <name type="scientific">Favolaschia claudopus</name>
    <dbReference type="NCBI Taxonomy" id="2862362"/>
    <lineage>
        <taxon>Eukaryota</taxon>
        <taxon>Fungi</taxon>
        <taxon>Dikarya</taxon>
        <taxon>Basidiomycota</taxon>
        <taxon>Agaricomycotina</taxon>
        <taxon>Agaricomycetes</taxon>
        <taxon>Agaricomycetidae</taxon>
        <taxon>Agaricales</taxon>
        <taxon>Marasmiineae</taxon>
        <taxon>Mycenaceae</taxon>
        <taxon>Favolaschia</taxon>
    </lineage>
</organism>
<evidence type="ECO:0000256" key="2">
    <source>
        <dbReference type="PROSITE-ProRule" id="PRU00089"/>
    </source>
</evidence>
<sequence>MSAVHQSLSTNYVDAGHYLRQAWTPPLPSDFVVDLWCLPDPGVKPSQSLILLAKLAIYGSTRGMLTLQGIINALQDRFLFFRQNPGEPWARSIRHILSLKAMFVKVEQSPSRRGALWTLDITKGEGDKRQRRRRIHANHPSPRKADHTVSNEPLDSRDASQTFDLPTSSCLLAVPSLYQYTEDDWSQIQPCDI</sequence>
<feature type="compositionally biased region" description="Basic and acidic residues" evidence="3">
    <location>
        <begin position="143"/>
        <end position="158"/>
    </location>
</feature>
<dbReference type="InterPro" id="IPR001766">
    <property type="entry name" value="Fork_head_dom"/>
</dbReference>
<dbReference type="GO" id="GO:0000978">
    <property type="term" value="F:RNA polymerase II cis-regulatory region sequence-specific DNA binding"/>
    <property type="evidence" value="ECO:0007669"/>
    <property type="project" value="TreeGrafter"/>
</dbReference>
<protein>
    <recommendedName>
        <fullName evidence="4">Fork-head domain-containing protein</fullName>
    </recommendedName>
</protein>
<dbReference type="Gene3D" id="1.10.10.10">
    <property type="entry name" value="Winged helix-like DNA-binding domain superfamily/Winged helix DNA-binding domain"/>
    <property type="match status" value="1"/>
</dbReference>
<proteinExistence type="predicted"/>
<dbReference type="Proteomes" id="UP001362999">
    <property type="component" value="Unassembled WGS sequence"/>
</dbReference>
<gene>
    <name evidence="5" type="ORF">R3P38DRAFT_2518915</name>
</gene>
<feature type="region of interest" description="Disordered" evidence="3">
    <location>
        <begin position="127"/>
        <end position="161"/>
    </location>
</feature>
<dbReference type="InterPro" id="IPR036388">
    <property type="entry name" value="WH-like_DNA-bd_sf"/>
</dbReference>
<name>A0AAW0C456_9AGAR</name>
<dbReference type="EMBL" id="JAWWNJ010000021">
    <property type="protein sequence ID" value="KAK7034144.1"/>
    <property type="molecule type" value="Genomic_DNA"/>
</dbReference>
<evidence type="ECO:0000256" key="3">
    <source>
        <dbReference type="SAM" id="MobiDB-lite"/>
    </source>
</evidence>
<dbReference type="GO" id="GO:0005634">
    <property type="term" value="C:nucleus"/>
    <property type="evidence" value="ECO:0007669"/>
    <property type="project" value="UniProtKB-SubCell"/>
</dbReference>
<dbReference type="PANTHER" id="PTHR11829">
    <property type="entry name" value="FORKHEAD BOX PROTEIN"/>
    <property type="match status" value="1"/>
</dbReference>
<keyword evidence="2" id="KW-0539">Nucleus</keyword>
<evidence type="ECO:0000256" key="1">
    <source>
        <dbReference type="ARBA" id="ARBA00023125"/>
    </source>
</evidence>
<feature type="domain" description="Fork-head" evidence="4">
    <location>
        <begin position="44"/>
        <end position="134"/>
    </location>
</feature>
<dbReference type="SUPFAM" id="SSF46785">
    <property type="entry name" value="Winged helix' DNA-binding domain"/>
    <property type="match status" value="1"/>
</dbReference>
<dbReference type="Pfam" id="PF00250">
    <property type="entry name" value="Forkhead"/>
    <property type="match status" value="1"/>
</dbReference>
<reference evidence="5 6" key="1">
    <citation type="journal article" date="2024" name="J Genomics">
        <title>Draft genome sequencing and assembly of Favolaschia claudopus CIRM-BRFM 2984 isolated from oak limbs.</title>
        <authorList>
            <person name="Navarro D."/>
            <person name="Drula E."/>
            <person name="Chaduli D."/>
            <person name="Cazenave R."/>
            <person name="Ahrendt S."/>
            <person name="Wang J."/>
            <person name="Lipzen A."/>
            <person name="Daum C."/>
            <person name="Barry K."/>
            <person name="Grigoriev I.V."/>
            <person name="Favel A."/>
            <person name="Rosso M.N."/>
            <person name="Martin F."/>
        </authorList>
    </citation>
    <scope>NUCLEOTIDE SEQUENCE [LARGE SCALE GENOMIC DNA]</scope>
    <source>
        <strain evidence="5 6">CIRM-BRFM 2984</strain>
    </source>
</reference>
<evidence type="ECO:0000313" key="6">
    <source>
        <dbReference type="Proteomes" id="UP001362999"/>
    </source>
</evidence>
<keyword evidence="6" id="KW-1185">Reference proteome</keyword>
<comment type="caution">
    <text evidence="5">The sequence shown here is derived from an EMBL/GenBank/DDBJ whole genome shotgun (WGS) entry which is preliminary data.</text>
</comment>
<dbReference type="PROSITE" id="PS50039">
    <property type="entry name" value="FORK_HEAD_3"/>
    <property type="match status" value="1"/>
</dbReference>
<dbReference type="PRINTS" id="PR00053">
    <property type="entry name" value="FORKHEAD"/>
</dbReference>
<feature type="DNA-binding region" description="Fork-head" evidence="2">
    <location>
        <begin position="44"/>
        <end position="134"/>
    </location>
</feature>
<accession>A0AAW0C456</accession>